<dbReference type="Gene3D" id="3.20.20.370">
    <property type="entry name" value="Glycoside hydrolase/deacetylase"/>
    <property type="match status" value="1"/>
</dbReference>
<sequence length="299" mass="33724">MSTLPNILTVDVEDYFQVSAFEHRISRDQWNSIPCRVEASTDRLLQLFADCNVHGTFFVLGWVAKHYPTLVRRIADAGHELASHGFWHQLVYNLTPDEFRQDIRDSKAAIGDATGVGVTAYRAPSFSITNKSMWALDVLVEEGFTVDSSIFPIRHARGGMPGARPDIHTIQTQHGPITEIPPSVGRVGKLKVPIGGGYFRLFPLSLTRQAIRSIQAQNRPAMLYIHPWEIDPEQPRVSGIGRKSRARHYVGLGRTENRMRKLFATEIFTPLSETLRKNATVPETEFTYCETVQGEEHDN</sequence>
<evidence type="ECO:0000313" key="2">
    <source>
        <dbReference type="EMBL" id="TWU01261.1"/>
    </source>
</evidence>
<dbReference type="PANTHER" id="PTHR47561">
    <property type="entry name" value="POLYSACCHARIDE DEACETYLASE FAMILY PROTEIN (AFU_ORTHOLOGUE AFUA_6G05030)"/>
    <property type="match status" value="1"/>
</dbReference>
<keyword evidence="2" id="KW-0378">Hydrolase</keyword>
<dbReference type="InterPro" id="IPR011330">
    <property type="entry name" value="Glyco_hydro/deAcase_b/a-brl"/>
</dbReference>
<protein>
    <submittedName>
        <fullName evidence="2">Peptidoglycan deacetylase</fullName>
        <ecNumber evidence="2">3.5.1.-</ecNumber>
    </submittedName>
</protein>
<accession>A0A5C6APB2</accession>
<dbReference type="PROSITE" id="PS51677">
    <property type="entry name" value="NODB"/>
    <property type="match status" value="1"/>
</dbReference>
<proteinExistence type="predicted"/>
<dbReference type="InterPro" id="IPR002509">
    <property type="entry name" value="NODB_dom"/>
</dbReference>
<dbReference type="EC" id="3.5.1.-" evidence="2"/>
<dbReference type="GO" id="GO:0016810">
    <property type="term" value="F:hydrolase activity, acting on carbon-nitrogen (but not peptide) bonds"/>
    <property type="evidence" value="ECO:0007669"/>
    <property type="project" value="InterPro"/>
</dbReference>
<reference evidence="2 3" key="1">
    <citation type="submission" date="2019-02" db="EMBL/GenBank/DDBJ databases">
        <title>Deep-cultivation of Planctomycetes and their phenomic and genomic characterization uncovers novel biology.</title>
        <authorList>
            <person name="Wiegand S."/>
            <person name="Jogler M."/>
            <person name="Boedeker C."/>
            <person name="Pinto D."/>
            <person name="Vollmers J."/>
            <person name="Rivas-Marin E."/>
            <person name="Kohn T."/>
            <person name="Peeters S.H."/>
            <person name="Heuer A."/>
            <person name="Rast P."/>
            <person name="Oberbeckmann S."/>
            <person name="Bunk B."/>
            <person name="Jeske O."/>
            <person name="Meyerdierks A."/>
            <person name="Storesund J.E."/>
            <person name="Kallscheuer N."/>
            <person name="Luecker S."/>
            <person name="Lage O.M."/>
            <person name="Pohl T."/>
            <person name="Merkel B.J."/>
            <person name="Hornburger P."/>
            <person name="Mueller R.-W."/>
            <person name="Bruemmer F."/>
            <person name="Labrenz M."/>
            <person name="Spormann A.M."/>
            <person name="Op Den Camp H."/>
            <person name="Overmann J."/>
            <person name="Amann R."/>
            <person name="Jetten M.S.M."/>
            <person name="Mascher T."/>
            <person name="Medema M.H."/>
            <person name="Devos D.P."/>
            <person name="Kaster A.-K."/>
            <person name="Ovreas L."/>
            <person name="Rohde M."/>
            <person name="Galperin M.Y."/>
            <person name="Jogler C."/>
        </authorList>
    </citation>
    <scope>NUCLEOTIDE SEQUENCE [LARGE SCALE GENOMIC DNA]</scope>
    <source>
        <strain evidence="2 3">Pla52n</strain>
    </source>
</reference>
<dbReference type="Proteomes" id="UP000320176">
    <property type="component" value="Unassembled WGS sequence"/>
</dbReference>
<dbReference type="AlphaFoldDB" id="A0A5C6APB2"/>
<keyword evidence="3" id="KW-1185">Reference proteome</keyword>
<dbReference type="InterPro" id="IPR022560">
    <property type="entry name" value="DUF3473"/>
</dbReference>
<dbReference type="Pfam" id="PF11959">
    <property type="entry name" value="DUF3473"/>
    <property type="match status" value="1"/>
</dbReference>
<dbReference type="GO" id="GO:0005975">
    <property type="term" value="P:carbohydrate metabolic process"/>
    <property type="evidence" value="ECO:0007669"/>
    <property type="project" value="InterPro"/>
</dbReference>
<dbReference type="Pfam" id="PF01522">
    <property type="entry name" value="Polysacc_deac_1"/>
    <property type="match status" value="1"/>
</dbReference>
<dbReference type="NCBIfam" id="TIGR03006">
    <property type="entry name" value="pepcterm_polyde"/>
    <property type="match status" value="1"/>
</dbReference>
<dbReference type="PANTHER" id="PTHR47561:SF1">
    <property type="entry name" value="POLYSACCHARIDE DEACETYLASE FAMILY PROTEIN (AFU_ORTHOLOGUE AFUA_6G05030)"/>
    <property type="match status" value="1"/>
</dbReference>
<evidence type="ECO:0000259" key="1">
    <source>
        <dbReference type="PROSITE" id="PS51677"/>
    </source>
</evidence>
<dbReference type="EMBL" id="SJPN01000005">
    <property type="protein sequence ID" value="TWU01261.1"/>
    <property type="molecule type" value="Genomic_DNA"/>
</dbReference>
<gene>
    <name evidence="2" type="primary">pgdA</name>
    <name evidence="2" type="ORF">Pla52n_46350</name>
</gene>
<dbReference type="InterPro" id="IPR014344">
    <property type="entry name" value="XrtA_polysacc_deacetyl"/>
</dbReference>
<dbReference type="CDD" id="cd10941">
    <property type="entry name" value="CE4_PuuE_HpPgdA_like_2"/>
    <property type="match status" value="1"/>
</dbReference>
<dbReference type="RefSeq" id="WP_231742198.1">
    <property type="nucleotide sequence ID" value="NZ_CP151726.1"/>
</dbReference>
<name>A0A5C6APB2_9BACT</name>
<feature type="domain" description="NodB homology" evidence="1">
    <location>
        <begin position="19"/>
        <end position="150"/>
    </location>
</feature>
<dbReference type="InterPro" id="IPR045235">
    <property type="entry name" value="PuuE_HpPgdA-like"/>
</dbReference>
<evidence type="ECO:0000313" key="3">
    <source>
        <dbReference type="Proteomes" id="UP000320176"/>
    </source>
</evidence>
<dbReference type="SUPFAM" id="SSF88713">
    <property type="entry name" value="Glycoside hydrolase/deacetylase"/>
    <property type="match status" value="1"/>
</dbReference>
<organism evidence="2 3">
    <name type="scientific">Stieleria varia</name>
    <dbReference type="NCBI Taxonomy" id="2528005"/>
    <lineage>
        <taxon>Bacteria</taxon>
        <taxon>Pseudomonadati</taxon>
        <taxon>Planctomycetota</taxon>
        <taxon>Planctomycetia</taxon>
        <taxon>Pirellulales</taxon>
        <taxon>Pirellulaceae</taxon>
        <taxon>Stieleria</taxon>
    </lineage>
</organism>
<comment type="caution">
    <text evidence="2">The sequence shown here is derived from an EMBL/GenBank/DDBJ whole genome shotgun (WGS) entry which is preliminary data.</text>
</comment>